<dbReference type="OrthoDB" id="1919336at2759"/>
<feature type="DNA-binding region" description="HMG box" evidence="4">
    <location>
        <begin position="168"/>
        <end position="236"/>
    </location>
</feature>
<feature type="region of interest" description="Disordered" evidence="5">
    <location>
        <begin position="371"/>
        <end position="396"/>
    </location>
</feature>
<feature type="compositionally biased region" description="Acidic residues" evidence="5">
    <location>
        <begin position="329"/>
        <end position="339"/>
    </location>
</feature>
<keyword evidence="2 4" id="KW-0238">DNA-binding</keyword>
<dbReference type="GO" id="GO:0010468">
    <property type="term" value="P:regulation of gene expression"/>
    <property type="evidence" value="ECO:0007669"/>
    <property type="project" value="TreeGrafter"/>
</dbReference>
<evidence type="ECO:0000256" key="1">
    <source>
        <dbReference type="ARBA" id="ARBA00004123"/>
    </source>
</evidence>
<dbReference type="AlphaFoldDB" id="A0A9W7Y3B6"/>
<dbReference type="PANTHER" id="PTHR46040:SF3">
    <property type="entry name" value="HIGH MOBILITY GROUP PROTEIN 2"/>
    <property type="match status" value="1"/>
</dbReference>
<gene>
    <name evidence="7" type="primary">NHP10</name>
    <name evidence="7" type="ORF">LPJ53_002867</name>
</gene>
<evidence type="ECO:0000256" key="4">
    <source>
        <dbReference type="PROSITE-ProRule" id="PRU00267"/>
    </source>
</evidence>
<evidence type="ECO:0000256" key="5">
    <source>
        <dbReference type="SAM" id="MobiDB-lite"/>
    </source>
</evidence>
<keyword evidence="8" id="KW-1185">Reference proteome</keyword>
<dbReference type="Proteomes" id="UP001149813">
    <property type="component" value="Unassembled WGS sequence"/>
</dbReference>
<feature type="compositionally biased region" description="Polar residues" evidence="5">
    <location>
        <begin position="128"/>
        <end position="144"/>
    </location>
</feature>
<sequence length="451" mass="47896">MMASPVDKHHKYRCRDLKRQLEELEEYNEMLAIKLIRSQKRLRRMKIERNVLLERFEQTPHYRSRHDDDDYTGSDSDAPLKNTYPLQNTSDIDANESSHRSGHAAATPTTATGRGRRRGAGALGQTRSTAGTPQPQSANSTGTHDSAAGAPLATTSRRARTEKDPLAPKRPANAFVMYCQDERPNIRKKGTDLTYSEMTKAMGQKWKNLPQEEKKKYYDLYERGMFRYQQELEMYRGGGGSGGGGGGGGNGGAGNGAYDNNDNEPVGTSATGSPALAGPSGAEGGAQIAAQPYSSRSESSVAVGSGRAVAAAGDFGDNASSAVSQNGDMDVDREEESIDGDANMAGNGSMHGGKDEPISTTETVVMVPEEGGSMHSTKQQLSPVPGNPNGYHEDWFKSRGVVPRSDAMLATTSPTVNGLMAVDRANVGAASAEAGVNGSVSSPHKHAAPAS</sequence>
<dbReference type="CDD" id="cd22016">
    <property type="entry name" value="HMG-box_NHP10-like"/>
    <property type="match status" value="1"/>
</dbReference>
<dbReference type="PANTHER" id="PTHR46040">
    <property type="entry name" value="HIGH MOBILITY GROUP PROTEIN 2"/>
    <property type="match status" value="1"/>
</dbReference>
<dbReference type="SMART" id="SM00398">
    <property type="entry name" value="HMG"/>
    <property type="match status" value="1"/>
</dbReference>
<evidence type="ECO:0000256" key="2">
    <source>
        <dbReference type="ARBA" id="ARBA00023125"/>
    </source>
</evidence>
<feature type="compositionally biased region" description="Low complexity" evidence="5">
    <location>
        <begin position="294"/>
        <end position="313"/>
    </location>
</feature>
<evidence type="ECO:0000313" key="8">
    <source>
        <dbReference type="Proteomes" id="UP001149813"/>
    </source>
</evidence>
<dbReference type="GO" id="GO:0005634">
    <property type="term" value="C:nucleus"/>
    <property type="evidence" value="ECO:0007669"/>
    <property type="project" value="UniProtKB-SubCell"/>
</dbReference>
<feature type="compositionally biased region" description="Low complexity" evidence="5">
    <location>
        <begin position="104"/>
        <end position="113"/>
    </location>
</feature>
<dbReference type="InterPro" id="IPR056513">
    <property type="entry name" value="INO80F"/>
</dbReference>
<dbReference type="EMBL" id="JANBOJ010000097">
    <property type="protein sequence ID" value="KAJ1722730.1"/>
    <property type="molecule type" value="Genomic_DNA"/>
</dbReference>
<feature type="region of interest" description="Disordered" evidence="5">
    <location>
        <begin position="430"/>
        <end position="451"/>
    </location>
</feature>
<feature type="compositionally biased region" description="Polar residues" evidence="5">
    <location>
        <begin position="318"/>
        <end position="327"/>
    </location>
</feature>
<comment type="subcellular location">
    <subcellularLocation>
        <location evidence="1">Nucleus</location>
    </subcellularLocation>
</comment>
<dbReference type="Gene3D" id="1.10.30.10">
    <property type="entry name" value="High mobility group box domain"/>
    <property type="match status" value="1"/>
</dbReference>
<dbReference type="InterPro" id="IPR009071">
    <property type="entry name" value="HMG_box_dom"/>
</dbReference>
<name>A0A9W7Y3B6_9FUNG</name>
<dbReference type="InterPro" id="IPR036910">
    <property type="entry name" value="HMG_box_dom_sf"/>
</dbReference>
<feature type="domain" description="HMG box" evidence="6">
    <location>
        <begin position="168"/>
        <end position="236"/>
    </location>
</feature>
<accession>A0A9W7Y3B6</accession>
<dbReference type="Pfam" id="PF24245">
    <property type="entry name" value="INO80F"/>
    <property type="match status" value="1"/>
</dbReference>
<dbReference type="InterPro" id="IPR051965">
    <property type="entry name" value="ChromReg_NeuronalGeneExpr"/>
</dbReference>
<proteinExistence type="predicted"/>
<dbReference type="PROSITE" id="PS50118">
    <property type="entry name" value="HMG_BOX_2"/>
    <property type="match status" value="1"/>
</dbReference>
<dbReference type="Pfam" id="PF00505">
    <property type="entry name" value="HMG_box"/>
    <property type="match status" value="1"/>
</dbReference>
<feature type="region of interest" description="Disordered" evidence="5">
    <location>
        <begin position="62"/>
        <end position="173"/>
    </location>
</feature>
<evidence type="ECO:0000313" key="7">
    <source>
        <dbReference type="EMBL" id="KAJ1722730.1"/>
    </source>
</evidence>
<evidence type="ECO:0000259" key="6">
    <source>
        <dbReference type="PROSITE" id="PS50118"/>
    </source>
</evidence>
<feature type="region of interest" description="Disordered" evidence="5">
    <location>
        <begin position="243"/>
        <end position="358"/>
    </location>
</feature>
<evidence type="ECO:0000256" key="3">
    <source>
        <dbReference type="ARBA" id="ARBA00023242"/>
    </source>
</evidence>
<comment type="caution">
    <text evidence="7">The sequence shown here is derived from an EMBL/GenBank/DDBJ whole genome shotgun (WGS) entry which is preliminary data.</text>
</comment>
<organism evidence="7 8">
    <name type="scientific">Coemansia erecta</name>
    <dbReference type="NCBI Taxonomy" id="147472"/>
    <lineage>
        <taxon>Eukaryota</taxon>
        <taxon>Fungi</taxon>
        <taxon>Fungi incertae sedis</taxon>
        <taxon>Zoopagomycota</taxon>
        <taxon>Kickxellomycotina</taxon>
        <taxon>Kickxellomycetes</taxon>
        <taxon>Kickxellales</taxon>
        <taxon>Kickxellaceae</taxon>
        <taxon>Coemansia</taxon>
    </lineage>
</organism>
<keyword evidence="3 4" id="KW-0539">Nucleus</keyword>
<feature type="compositionally biased region" description="Gly residues" evidence="5">
    <location>
        <begin position="243"/>
        <end position="255"/>
    </location>
</feature>
<dbReference type="GO" id="GO:0003677">
    <property type="term" value="F:DNA binding"/>
    <property type="evidence" value="ECO:0007669"/>
    <property type="project" value="UniProtKB-UniRule"/>
</dbReference>
<reference evidence="7" key="1">
    <citation type="submission" date="2022-07" db="EMBL/GenBank/DDBJ databases">
        <title>Phylogenomic reconstructions and comparative analyses of Kickxellomycotina fungi.</title>
        <authorList>
            <person name="Reynolds N.K."/>
            <person name="Stajich J.E."/>
            <person name="Barry K."/>
            <person name="Grigoriev I.V."/>
            <person name="Crous P."/>
            <person name="Smith M.E."/>
        </authorList>
    </citation>
    <scope>NUCLEOTIDE SEQUENCE</scope>
    <source>
        <strain evidence="7">NBRC 32514</strain>
    </source>
</reference>
<protein>
    <submittedName>
        <fullName evidence="7">Non-histone protein</fullName>
    </submittedName>
</protein>
<dbReference type="SUPFAM" id="SSF47095">
    <property type="entry name" value="HMG-box"/>
    <property type="match status" value="1"/>
</dbReference>